<dbReference type="GO" id="GO:0046872">
    <property type="term" value="F:metal ion binding"/>
    <property type="evidence" value="ECO:0007669"/>
    <property type="project" value="InterPro"/>
</dbReference>
<evidence type="ECO:0000259" key="2">
    <source>
        <dbReference type="PROSITE" id="PS50975"/>
    </source>
</evidence>
<organism evidence="3 4">
    <name type="scientific">Candidatus Beckwithbacteria bacterium CG10_big_fil_rev_8_21_14_0_10_34_10</name>
    <dbReference type="NCBI Taxonomy" id="1974495"/>
    <lineage>
        <taxon>Bacteria</taxon>
        <taxon>Candidatus Beckwithiibacteriota</taxon>
    </lineage>
</organism>
<reference evidence="4" key="1">
    <citation type="submission" date="2017-09" db="EMBL/GenBank/DDBJ databases">
        <title>Depth-based differentiation of microbial function through sediment-hosted aquifers and enrichment of novel symbionts in the deep terrestrial subsurface.</title>
        <authorList>
            <person name="Probst A.J."/>
            <person name="Ladd B."/>
            <person name="Jarett J.K."/>
            <person name="Geller-Mcgrath D.E."/>
            <person name="Sieber C.M.K."/>
            <person name="Emerson J.B."/>
            <person name="Anantharaman K."/>
            <person name="Thomas B.C."/>
            <person name="Malmstrom R."/>
            <person name="Stieglmeier M."/>
            <person name="Klingl A."/>
            <person name="Woyke T."/>
            <person name="Ryan C.M."/>
            <person name="Banfield J.F."/>
        </authorList>
    </citation>
    <scope>NUCLEOTIDE SEQUENCE [LARGE SCALE GENOMIC DNA]</scope>
</reference>
<sequence length="471" mass="54153">MDDYLNKLKSFPYPLIGVGITAFSRIGPGLVLPNYQLLCVKDTLDNQVIGKKIKVLSVEKDFLKKGEKVGKYNTLALLKNRQVQKYLASLRFPYLVLYHSTKKVERICDRLGLTIVANRAKVRDVYENKWHFKRMLQKIGLETIPNETFKIEELDKKRLEKYLKRWKKLVLILPELTKGGGNSLVFIKTLSDFKNFTKKAKKYKNTFDLKRVILYKFITGDSPSITGCITRHGVLTGIVQKQILDQPLVVNMNKGSGLYCGHDWSFKTYSSKIQAQAESLARSIGSYMGARGYRGIFGIDLIIDKETEKVYACECNPRYTGAFPVYSMLQKENKEPPFDVFHLLELLNINYQMNFDRVDRIYKNSKKGSHLILSNKVAKYRKTKGEIKAGVYQLGSQQLKFIREGFTTKSIKNPQKEFLLVDGVPRTGSTIRPLLRMGHLIFKKSILKKDGQRLKDEVKQSIRLIYKGIGF</sequence>
<proteinExistence type="predicted"/>
<gene>
    <name evidence="3" type="ORF">COT75_04720</name>
</gene>
<dbReference type="Pfam" id="PF02655">
    <property type="entry name" value="ATP-grasp_3"/>
    <property type="match status" value="1"/>
</dbReference>
<protein>
    <recommendedName>
        <fullName evidence="2">ATP-grasp domain-containing protein</fullName>
    </recommendedName>
</protein>
<evidence type="ECO:0000256" key="1">
    <source>
        <dbReference type="PROSITE-ProRule" id="PRU00409"/>
    </source>
</evidence>
<dbReference type="SUPFAM" id="SSF56059">
    <property type="entry name" value="Glutathione synthetase ATP-binding domain-like"/>
    <property type="match status" value="1"/>
</dbReference>
<dbReference type="PROSITE" id="PS50975">
    <property type="entry name" value="ATP_GRASP"/>
    <property type="match status" value="1"/>
</dbReference>
<evidence type="ECO:0000313" key="4">
    <source>
        <dbReference type="Proteomes" id="UP000230093"/>
    </source>
</evidence>
<keyword evidence="1" id="KW-0067">ATP-binding</keyword>
<dbReference type="Proteomes" id="UP000230093">
    <property type="component" value="Unassembled WGS sequence"/>
</dbReference>
<dbReference type="GO" id="GO:0005524">
    <property type="term" value="F:ATP binding"/>
    <property type="evidence" value="ECO:0007669"/>
    <property type="project" value="UniProtKB-UniRule"/>
</dbReference>
<dbReference type="InterPro" id="IPR011761">
    <property type="entry name" value="ATP-grasp"/>
</dbReference>
<name>A0A2H0W7Z7_9BACT</name>
<dbReference type="AlphaFoldDB" id="A0A2H0W7Z7"/>
<dbReference type="InterPro" id="IPR003806">
    <property type="entry name" value="ATP-grasp_PylC-type"/>
</dbReference>
<accession>A0A2H0W7Z7</accession>
<comment type="caution">
    <text evidence="3">The sequence shown here is derived from an EMBL/GenBank/DDBJ whole genome shotgun (WGS) entry which is preliminary data.</text>
</comment>
<dbReference type="EMBL" id="PEZT01000028">
    <property type="protein sequence ID" value="PIS08757.1"/>
    <property type="molecule type" value="Genomic_DNA"/>
</dbReference>
<keyword evidence="1" id="KW-0547">Nucleotide-binding</keyword>
<evidence type="ECO:0000313" key="3">
    <source>
        <dbReference type="EMBL" id="PIS08757.1"/>
    </source>
</evidence>
<feature type="domain" description="ATP-grasp" evidence="2">
    <location>
        <begin position="133"/>
        <end position="349"/>
    </location>
</feature>
<dbReference type="Gene3D" id="3.30.470.20">
    <property type="entry name" value="ATP-grasp fold, B domain"/>
    <property type="match status" value="1"/>
</dbReference>